<dbReference type="InterPro" id="IPR010980">
    <property type="entry name" value="Cyt_c/b562"/>
</dbReference>
<sequence>MPRLLSSSLIAIAAAFALTACNEPKDTHPGQPVTKRKAVFKQMVRTLEPMGMVARDRKEYERQEFLANAQELKQLATQPWVYFTPDSDYPPTRAKPEVWQKPAEFKQAQEKLQSAANLLAKAAESGNLETIRPAVNEVQKSCKSCHDQFRSSGP</sequence>
<keyword evidence="8" id="KW-0732">Signal</keyword>
<dbReference type="PIRSF" id="PIRSF000027">
    <property type="entry name" value="Cytc_c_prime"/>
    <property type="match status" value="1"/>
</dbReference>
<dbReference type="GO" id="GO:0009055">
    <property type="term" value="F:electron transfer activity"/>
    <property type="evidence" value="ECO:0007669"/>
    <property type="project" value="InterPro"/>
</dbReference>
<evidence type="ECO:0000256" key="5">
    <source>
        <dbReference type="ARBA" id="ARBA00023004"/>
    </source>
</evidence>
<dbReference type="PROSITE" id="PS51009">
    <property type="entry name" value="CYTCII"/>
    <property type="match status" value="1"/>
</dbReference>
<keyword evidence="4" id="KW-0249">Electron transport</keyword>
<dbReference type="Gene3D" id="1.20.120.10">
    <property type="entry name" value="Cytochrome c/b562"/>
    <property type="match status" value="1"/>
</dbReference>
<keyword evidence="1" id="KW-0813">Transport</keyword>
<feature type="chain" id="PRO_5026219181" evidence="8">
    <location>
        <begin position="21"/>
        <end position="154"/>
    </location>
</feature>
<dbReference type="InterPro" id="IPR002321">
    <property type="entry name" value="Cyt_c_II"/>
</dbReference>
<dbReference type="Pfam" id="PF01322">
    <property type="entry name" value="Cytochrom_C_2"/>
    <property type="match status" value="1"/>
</dbReference>
<feature type="binding site" description="covalent" evidence="7">
    <location>
        <position position="145"/>
    </location>
    <ligand>
        <name>heme c</name>
        <dbReference type="ChEBI" id="CHEBI:61717"/>
    </ligand>
</feature>
<evidence type="ECO:0000256" key="6">
    <source>
        <dbReference type="PIRSR" id="PIRSR000027-1"/>
    </source>
</evidence>
<gene>
    <name evidence="9" type="ORF">SKTS_18460</name>
</gene>
<comment type="PTM">
    <text evidence="7">Binds 1 heme group per subunit.</text>
</comment>
<evidence type="ECO:0000256" key="8">
    <source>
        <dbReference type="SAM" id="SignalP"/>
    </source>
</evidence>
<evidence type="ECO:0000313" key="10">
    <source>
        <dbReference type="Proteomes" id="UP000502260"/>
    </source>
</evidence>
<dbReference type="EMBL" id="AP022853">
    <property type="protein sequence ID" value="BCB26960.1"/>
    <property type="molecule type" value="Genomic_DNA"/>
</dbReference>
<proteinExistence type="predicted"/>
<dbReference type="GO" id="GO:0005506">
    <property type="term" value="F:iron ion binding"/>
    <property type="evidence" value="ECO:0007669"/>
    <property type="project" value="InterPro"/>
</dbReference>
<evidence type="ECO:0000313" key="9">
    <source>
        <dbReference type="EMBL" id="BCB26960.1"/>
    </source>
</evidence>
<keyword evidence="10" id="KW-1185">Reference proteome</keyword>
<evidence type="ECO:0000256" key="7">
    <source>
        <dbReference type="PIRSR" id="PIRSR000027-2"/>
    </source>
</evidence>
<dbReference type="PROSITE" id="PS51257">
    <property type="entry name" value="PROKAR_LIPOPROTEIN"/>
    <property type="match status" value="1"/>
</dbReference>
<evidence type="ECO:0000256" key="2">
    <source>
        <dbReference type="ARBA" id="ARBA00022617"/>
    </source>
</evidence>
<name>A0A6F8VCA4_9PROT</name>
<dbReference type="GO" id="GO:0020037">
    <property type="term" value="F:heme binding"/>
    <property type="evidence" value="ECO:0007669"/>
    <property type="project" value="InterPro"/>
</dbReference>
<evidence type="ECO:0000256" key="4">
    <source>
        <dbReference type="ARBA" id="ARBA00022982"/>
    </source>
</evidence>
<protein>
    <submittedName>
        <fullName evidence="9">Cytochrome c</fullName>
    </submittedName>
</protein>
<reference evidence="10" key="1">
    <citation type="submission" date="2020-03" db="EMBL/GenBank/DDBJ databases">
        <title>Complete genome sequence of sulfur-oxidizing bacterium skT11.</title>
        <authorList>
            <person name="Kanda M."/>
            <person name="Kojima H."/>
            <person name="Fukui M."/>
        </authorList>
    </citation>
    <scope>NUCLEOTIDE SEQUENCE [LARGE SCALE GENOMIC DNA]</scope>
    <source>
        <strain evidence="10">skT11</strain>
    </source>
</reference>
<feature type="binding site" description="covalent" evidence="7">
    <location>
        <position position="142"/>
    </location>
    <ligand>
        <name>heme c</name>
        <dbReference type="ChEBI" id="CHEBI:61717"/>
    </ligand>
</feature>
<feature type="signal peptide" evidence="8">
    <location>
        <begin position="1"/>
        <end position="20"/>
    </location>
</feature>
<keyword evidence="5 6" id="KW-0408">Iron</keyword>
<feature type="binding site" description="axial binding residue" evidence="6">
    <location>
        <position position="146"/>
    </location>
    <ligand>
        <name>heme c</name>
        <dbReference type="ChEBI" id="CHEBI:61717"/>
    </ligand>
    <ligandPart>
        <name>Fe</name>
        <dbReference type="ChEBI" id="CHEBI:18248"/>
    </ligandPart>
</feature>
<dbReference type="InterPro" id="IPR012127">
    <property type="entry name" value="Cyt_c_prime"/>
</dbReference>
<dbReference type="AlphaFoldDB" id="A0A6F8VCA4"/>
<keyword evidence="3 6" id="KW-0479">Metal-binding</keyword>
<dbReference type="Proteomes" id="UP000502260">
    <property type="component" value="Chromosome"/>
</dbReference>
<organism evidence="9 10">
    <name type="scientific">Sulfurimicrobium lacus</name>
    <dbReference type="NCBI Taxonomy" id="2715678"/>
    <lineage>
        <taxon>Bacteria</taxon>
        <taxon>Pseudomonadati</taxon>
        <taxon>Pseudomonadota</taxon>
        <taxon>Betaproteobacteria</taxon>
        <taxon>Nitrosomonadales</taxon>
        <taxon>Sulfuricellaceae</taxon>
        <taxon>Sulfurimicrobium</taxon>
    </lineage>
</organism>
<dbReference type="SUPFAM" id="SSF47175">
    <property type="entry name" value="Cytochromes"/>
    <property type="match status" value="1"/>
</dbReference>
<dbReference type="RefSeq" id="WP_173063730.1">
    <property type="nucleotide sequence ID" value="NZ_AP022853.1"/>
</dbReference>
<evidence type="ECO:0000256" key="1">
    <source>
        <dbReference type="ARBA" id="ARBA00022448"/>
    </source>
</evidence>
<evidence type="ECO:0000256" key="3">
    <source>
        <dbReference type="ARBA" id="ARBA00022723"/>
    </source>
</evidence>
<accession>A0A6F8VCA4</accession>
<keyword evidence="2 7" id="KW-0349">Heme</keyword>
<dbReference type="GO" id="GO:0042597">
    <property type="term" value="C:periplasmic space"/>
    <property type="evidence" value="ECO:0007669"/>
    <property type="project" value="InterPro"/>
</dbReference>
<dbReference type="KEGG" id="slac:SKTS_18460"/>
<dbReference type="GO" id="GO:0022900">
    <property type="term" value="P:electron transport chain"/>
    <property type="evidence" value="ECO:0007669"/>
    <property type="project" value="InterPro"/>
</dbReference>